<dbReference type="Gene3D" id="1.10.10.10">
    <property type="entry name" value="Winged helix-like DNA-binding domain superfamily/Winged helix DNA-binding domain"/>
    <property type="match status" value="1"/>
</dbReference>
<keyword evidence="2" id="KW-0805">Transcription regulation</keyword>
<feature type="domain" description="RNA polymerase sigma-70 region 2" evidence="5">
    <location>
        <begin position="32"/>
        <end position="98"/>
    </location>
</feature>
<evidence type="ECO:0000259" key="5">
    <source>
        <dbReference type="Pfam" id="PF04542"/>
    </source>
</evidence>
<keyword evidence="8" id="KW-1185">Reference proteome</keyword>
<dbReference type="SUPFAM" id="SSF88659">
    <property type="entry name" value="Sigma3 and sigma4 domains of RNA polymerase sigma factors"/>
    <property type="match status" value="1"/>
</dbReference>
<keyword evidence="4" id="KW-0804">Transcription</keyword>
<dbReference type="SUPFAM" id="SSF88946">
    <property type="entry name" value="Sigma2 domain of RNA polymerase sigma factors"/>
    <property type="match status" value="1"/>
</dbReference>
<dbReference type="Pfam" id="PF08281">
    <property type="entry name" value="Sigma70_r4_2"/>
    <property type="match status" value="1"/>
</dbReference>
<evidence type="ECO:0000256" key="3">
    <source>
        <dbReference type="ARBA" id="ARBA00023082"/>
    </source>
</evidence>
<dbReference type="PANTHER" id="PTHR43133:SF62">
    <property type="entry name" value="RNA POLYMERASE SIGMA FACTOR SIGZ"/>
    <property type="match status" value="1"/>
</dbReference>
<dbReference type="NCBIfam" id="TIGR02937">
    <property type="entry name" value="sigma70-ECF"/>
    <property type="match status" value="1"/>
</dbReference>
<dbReference type="PANTHER" id="PTHR43133">
    <property type="entry name" value="RNA POLYMERASE ECF-TYPE SIGMA FACTO"/>
    <property type="match status" value="1"/>
</dbReference>
<dbReference type="InterPro" id="IPR007627">
    <property type="entry name" value="RNA_pol_sigma70_r2"/>
</dbReference>
<gene>
    <name evidence="7" type="ORF">QO014_004635</name>
</gene>
<evidence type="ECO:0000256" key="1">
    <source>
        <dbReference type="ARBA" id="ARBA00010641"/>
    </source>
</evidence>
<keyword evidence="3" id="KW-0731">Sigma factor</keyword>
<dbReference type="InterPro" id="IPR014284">
    <property type="entry name" value="RNA_pol_sigma-70_dom"/>
</dbReference>
<proteinExistence type="inferred from homology"/>
<feature type="domain" description="RNA polymerase sigma factor 70 region 4 type 2" evidence="6">
    <location>
        <begin position="132"/>
        <end position="181"/>
    </location>
</feature>
<dbReference type="InterPro" id="IPR013325">
    <property type="entry name" value="RNA_pol_sigma_r2"/>
</dbReference>
<dbReference type="InterPro" id="IPR039425">
    <property type="entry name" value="RNA_pol_sigma-70-like"/>
</dbReference>
<dbReference type="InterPro" id="IPR013324">
    <property type="entry name" value="RNA_pol_sigma_r3/r4-like"/>
</dbReference>
<reference evidence="7 8" key="1">
    <citation type="submission" date="2023-07" db="EMBL/GenBank/DDBJ databases">
        <title>Genomic Encyclopedia of Type Strains, Phase IV (KMG-IV): sequencing the most valuable type-strain genomes for metagenomic binning, comparative biology and taxonomic classification.</title>
        <authorList>
            <person name="Goeker M."/>
        </authorList>
    </citation>
    <scope>NUCLEOTIDE SEQUENCE [LARGE SCALE GENOMIC DNA]</scope>
    <source>
        <strain evidence="7 8">B6-8</strain>
    </source>
</reference>
<evidence type="ECO:0000313" key="7">
    <source>
        <dbReference type="EMBL" id="MDQ0440222.1"/>
    </source>
</evidence>
<organism evidence="7 8">
    <name type="scientific">Kaistia dalseonensis</name>
    <dbReference type="NCBI Taxonomy" id="410840"/>
    <lineage>
        <taxon>Bacteria</taxon>
        <taxon>Pseudomonadati</taxon>
        <taxon>Pseudomonadota</taxon>
        <taxon>Alphaproteobacteria</taxon>
        <taxon>Hyphomicrobiales</taxon>
        <taxon>Kaistiaceae</taxon>
        <taxon>Kaistia</taxon>
    </lineage>
</organism>
<evidence type="ECO:0000313" key="8">
    <source>
        <dbReference type="Proteomes" id="UP001241603"/>
    </source>
</evidence>
<accession>A0ABU0HD47</accession>
<dbReference type="Pfam" id="PF04542">
    <property type="entry name" value="Sigma70_r2"/>
    <property type="match status" value="1"/>
</dbReference>
<comment type="caution">
    <text evidence="7">The sequence shown here is derived from an EMBL/GenBank/DDBJ whole genome shotgun (WGS) entry which is preliminary data.</text>
</comment>
<evidence type="ECO:0000256" key="2">
    <source>
        <dbReference type="ARBA" id="ARBA00023015"/>
    </source>
</evidence>
<comment type="similarity">
    <text evidence="1">Belongs to the sigma-70 factor family. ECF subfamily.</text>
</comment>
<dbReference type="Gene3D" id="1.10.1740.10">
    <property type="match status" value="1"/>
</dbReference>
<dbReference type="InterPro" id="IPR013249">
    <property type="entry name" value="RNA_pol_sigma70_r4_t2"/>
</dbReference>
<dbReference type="InterPro" id="IPR036388">
    <property type="entry name" value="WH-like_DNA-bd_sf"/>
</dbReference>
<name>A0ABU0HD47_9HYPH</name>
<dbReference type="RefSeq" id="WP_370877200.1">
    <property type="nucleotide sequence ID" value="NZ_JAPKNG010000007.1"/>
</dbReference>
<sequence length="189" mass="20656">MLGSTSDGAPQGELVTLMAAVASRNEAAFKTLYERTSAKLFAVVRRISVSEAAAEEALQEAWVRIWNNADRFDPAVASPITWMTTIARHTAIDSVRRGAERVSATAIEIDEELAEKLPAPGATADGLGGPHLRRCLDGLEADRRGMVLLAYCYGWSREELSRRFDRPVATVKTVLRRSLIALKECLGGR</sequence>
<evidence type="ECO:0000256" key="4">
    <source>
        <dbReference type="ARBA" id="ARBA00023163"/>
    </source>
</evidence>
<evidence type="ECO:0000259" key="6">
    <source>
        <dbReference type="Pfam" id="PF08281"/>
    </source>
</evidence>
<protein>
    <submittedName>
        <fullName evidence="7">RNA polymerase sigma-70 factor (ECF subfamily)</fullName>
    </submittedName>
</protein>
<dbReference type="Proteomes" id="UP001241603">
    <property type="component" value="Unassembled WGS sequence"/>
</dbReference>
<dbReference type="EMBL" id="JAUSVO010000007">
    <property type="protein sequence ID" value="MDQ0440222.1"/>
    <property type="molecule type" value="Genomic_DNA"/>
</dbReference>